<dbReference type="RefSeq" id="WP_008179236.1">
    <property type="nucleotide sequence ID" value="NZ_GL890825.1"/>
</dbReference>
<gene>
    <name evidence="1" type="ORF">LYNGBM3L_09230</name>
</gene>
<evidence type="ECO:0000313" key="2">
    <source>
        <dbReference type="Proteomes" id="UP000003959"/>
    </source>
</evidence>
<dbReference type="Gene3D" id="1.20.1440.60">
    <property type="entry name" value="23S rRNA-intervening sequence"/>
    <property type="match status" value="1"/>
</dbReference>
<name>F4XK24_9CYAN</name>
<protein>
    <submittedName>
        <fullName evidence="1">Uncharacterized protein</fullName>
    </submittedName>
</protein>
<keyword evidence="2" id="KW-1185">Reference proteome</keyword>
<sequence>MSEAELARFLQIAMGSASELEYHLLLAEGKHSAIS</sequence>
<reference evidence="2" key="1">
    <citation type="journal article" date="2011" name="Proc. Natl. Acad. Sci. U.S.A.">
        <title>Genomic insights into the physiology and ecology of the marine filamentous cyanobacterium Lyngbya majuscula.</title>
        <authorList>
            <person name="Jones A.C."/>
            <person name="Monroe E.A."/>
            <person name="Podell S."/>
            <person name="Hess W.R."/>
            <person name="Klages S."/>
            <person name="Esquenazi E."/>
            <person name="Niessen S."/>
            <person name="Hoover H."/>
            <person name="Rothmann M."/>
            <person name="Lasken R.S."/>
            <person name="Yates J.R.III."/>
            <person name="Reinhardt R."/>
            <person name="Kube M."/>
            <person name="Burkart M.D."/>
            <person name="Allen E.E."/>
            <person name="Dorrestein P.C."/>
            <person name="Gerwick W.H."/>
            <person name="Gerwick L."/>
        </authorList>
    </citation>
    <scope>NUCLEOTIDE SEQUENCE [LARGE SCALE GENOMIC DNA]</scope>
    <source>
        <strain evidence="2">3L</strain>
    </source>
</reference>
<dbReference type="SUPFAM" id="SSF158446">
    <property type="entry name" value="IVS-encoded protein-like"/>
    <property type="match status" value="1"/>
</dbReference>
<dbReference type="NCBIfam" id="TIGR02436">
    <property type="entry name" value="four helix bundle protein"/>
    <property type="match status" value="1"/>
</dbReference>
<organism evidence="1 2">
    <name type="scientific">Moorena producens 3L</name>
    <dbReference type="NCBI Taxonomy" id="489825"/>
    <lineage>
        <taxon>Bacteria</taxon>
        <taxon>Bacillati</taxon>
        <taxon>Cyanobacteriota</taxon>
        <taxon>Cyanophyceae</taxon>
        <taxon>Coleofasciculales</taxon>
        <taxon>Coleofasciculaceae</taxon>
        <taxon>Moorena</taxon>
    </lineage>
</organism>
<accession>F4XK24</accession>
<dbReference type="AlphaFoldDB" id="F4XK24"/>
<dbReference type="InterPro" id="IPR012657">
    <property type="entry name" value="23S_rRNA-intervening_sequence"/>
</dbReference>
<proteinExistence type="predicted"/>
<evidence type="ECO:0000313" key="1">
    <source>
        <dbReference type="EMBL" id="EGJ34983.1"/>
    </source>
</evidence>
<dbReference type="HOGENOM" id="CLU_3365904_0_0_3"/>
<dbReference type="EMBL" id="GL890825">
    <property type="protein sequence ID" value="EGJ34983.1"/>
    <property type="molecule type" value="Genomic_DNA"/>
</dbReference>
<dbReference type="Proteomes" id="UP000003959">
    <property type="component" value="Unassembled WGS sequence"/>
</dbReference>
<dbReference type="InterPro" id="IPR036583">
    <property type="entry name" value="23S_rRNA_IVS_sf"/>
</dbReference>